<dbReference type="RefSeq" id="WP_210509755.1">
    <property type="nucleotide sequence ID" value="NZ_JAFIDN010000001.1"/>
</dbReference>
<reference evidence="1" key="1">
    <citation type="submission" date="2021-02" db="EMBL/GenBank/DDBJ databases">
        <title>Natronogracilivirga saccharolytica gen. nov. sp. nov. a new anaerobic, haloalkiliphilic carbohydrate-fermenting bacterium from soda lake and proposing of Cyclonatronumiaceae fam. nov. in the phylum Balneolaeota.</title>
        <authorList>
            <person name="Zhilina T.N."/>
            <person name="Sorokin D.Y."/>
            <person name="Zavarzina D.G."/>
            <person name="Toshchakov S.V."/>
            <person name="Kublanov I.V."/>
        </authorList>
    </citation>
    <scope>NUCLEOTIDE SEQUENCE</scope>
    <source>
        <strain evidence="1">Z-1702</strain>
    </source>
</reference>
<proteinExistence type="predicted"/>
<accession>A0A8J7RGA5</accession>
<sequence>MIRKKILVISLVIFLFAVVFTLFLHRSIVDITSPYPGEVETVEVLHRSPADTVHFGVISRFPANILYQGYQPVMDYLGRESDYHFELVISRSYIETVQGLGSGELDAAFLGSYIYTKSRDEYNIIPILKPLNKNGEPFFHSVVIVREDSDKHGLPHLKGHSLALPSAQSYSGNWLFRSGFDQYNMTRDDLSAIEYFDHHHSVVYEVIRGSFDAGSVKDRVAREFEGRGIRVIDQSPPVPGSPIVVPEDYDEYKVEAISSALLNIDPDHPDFQELISRWDKEFAFGFTRAEPRDYDHLLPQINQPERQP</sequence>
<evidence type="ECO:0000313" key="2">
    <source>
        <dbReference type="Proteomes" id="UP000673975"/>
    </source>
</evidence>
<gene>
    <name evidence="1" type="ORF">NATSA_01605</name>
</gene>
<keyword evidence="2" id="KW-1185">Reference proteome</keyword>
<dbReference type="SUPFAM" id="SSF53850">
    <property type="entry name" value="Periplasmic binding protein-like II"/>
    <property type="match status" value="1"/>
</dbReference>
<dbReference type="Proteomes" id="UP000673975">
    <property type="component" value="Unassembled WGS sequence"/>
</dbReference>
<dbReference type="PANTHER" id="PTHR35841">
    <property type="entry name" value="PHOSPHONATES-BINDING PERIPLASMIC PROTEIN"/>
    <property type="match status" value="1"/>
</dbReference>
<dbReference type="Gene3D" id="3.40.190.10">
    <property type="entry name" value="Periplasmic binding protein-like II"/>
    <property type="match status" value="2"/>
</dbReference>
<dbReference type="Pfam" id="PF12974">
    <property type="entry name" value="Phosphonate-bd"/>
    <property type="match status" value="1"/>
</dbReference>
<dbReference type="PANTHER" id="PTHR35841:SF1">
    <property type="entry name" value="PHOSPHONATES-BINDING PERIPLASMIC PROTEIN"/>
    <property type="match status" value="1"/>
</dbReference>
<dbReference type="EMBL" id="JAFIDN010000001">
    <property type="protein sequence ID" value="MBP3191350.1"/>
    <property type="molecule type" value="Genomic_DNA"/>
</dbReference>
<comment type="caution">
    <text evidence="1">The sequence shown here is derived from an EMBL/GenBank/DDBJ whole genome shotgun (WGS) entry which is preliminary data.</text>
</comment>
<name>A0A8J7RGA5_9BACT</name>
<organism evidence="1 2">
    <name type="scientific">Natronogracilivirga saccharolytica</name>
    <dbReference type="NCBI Taxonomy" id="2812953"/>
    <lineage>
        <taxon>Bacteria</taxon>
        <taxon>Pseudomonadati</taxon>
        <taxon>Balneolota</taxon>
        <taxon>Balneolia</taxon>
        <taxon>Balneolales</taxon>
        <taxon>Cyclonatronaceae</taxon>
        <taxon>Natronogracilivirga</taxon>
    </lineage>
</organism>
<dbReference type="AlphaFoldDB" id="A0A8J7RGA5"/>
<evidence type="ECO:0000313" key="1">
    <source>
        <dbReference type="EMBL" id="MBP3191350.1"/>
    </source>
</evidence>
<protein>
    <submittedName>
        <fullName evidence="1">PhnD/SsuA/transferrin family substrate-binding protein</fullName>
    </submittedName>
</protein>